<dbReference type="RefSeq" id="XP_031398466.1">
    <property type="nucleotide sequence ID" value="XM_031542606.1"/>
</dbReference>
<name>A0A6P8DZ55_PUNGR</name>
<gene>
    <name evidence="2" type="primary">LOC116209041</name>
</gene>
<dbReference type="AlphaFoldDB" id="A0A6P8DZ55"/>
<dbReference type="PANTHER" id="PTHR11439">
    <property type="entry name" value="GAG-POL-RELATED RETROTRANSPOSON"/>
    <property type="match status" value="1"/>
</dbReference>
<dbReference type="OrthoDB" id="412581at2759"/>
<proteinExistence type="predicted"/>
<dbReference type="GeneID" id="116209041"/>
<sequence>MADQIRALEDNGTWVVQSLPTGKKPIGCKWVFKIKRQADGTLDVNNAFLHGILDEEVYIYLFRLVFVRALLAKFVGCRSLYMAFVKASRNWIIFISASDPCQDHWDAAMRVLRYLKQSLGQGIFLQPTSLSLTAYCDADWTNCPMTKRSLTSYFITLGGSPISWKTKKQTTVSKSSAEAKYQSMAVIVSELL</sequence>
<organism evidence="1 2">
    <name type="scientific">Punica granatum</name>
    <name type="common">Pomegranate</name>
    <dbReference type="NCBI Taxonomy" id="22663"/>
    <lineage>
        <taxon>Eukaryota</taxon>
        <taxon>Viridiplantae</taxon>
        <taxon>Streptophyta</taxon>
        <taxon>Embryophyta</taxon>
        <taxon>Tracheophyta</taxon>
        <taxon>Spermatophyta</taxon>
        <taxon>Magnoliopsida</taxon>
        <taxon>eudicotyledons</taxon>
        <taxon>Gunneridae</taxon>
        <taxon>Pentapetalae</taxon>
        <taxon>rosids</taxon>
        <taxon>malvids</taxon>
        <taxon>Myrtales</taxon>
        <taxon>Lythraceae</taxon>
        <taxon>Punica</taxon>
    </lineage>
</organism>
<dbReference type="CDD" id="cd09272">
    <property type="entry name" value="RNase_HI_RT_Ty1"/>
    <property type="match status" value="1"/>
</dbReference>
<accession>A0A6P8DZ55</accession>
<evidence type="ECO:0000313" key="2">
    <source>
        <dbReference type="RefSeq" id="XP_031398466.1"/>
    </source>
</evidence>
<evidence type="ECO:0000313" key="1">
    <source>
        <dbReference type="Proteomes" id="UP000515151"/>
    </source>
</evidence>
<dbReference type="Proteomes" id="UP000515151">
    <property type="component" value="Chromosome 5"/>
</dbReference>
<dbReference type="PANTHER" id="PTHR11439:SF498">
    <property type="entry name" value="DNAK FAMILY PROTEIN"/>
    <property type="match status" value="1"/>
</dbReference>
<protein>
    <submittedName>
        <fullName evidence="2">Uncharacterized protein LOC116209041</fullName>
    </submittedName>
</protein>
<reference evidence="2" key="2">
    <citation type="submission" date="2025-08" db="UniProtKB">
        <authorList>
            <consortium name="RefSeq"/>
        </authorList>
    </citation>
    <scope>IDENTIFICATION</scope>
    <source>
        <tissue evidence="2">Leaf</tissue>
    </source>
</reference>
<reference evidence="1" key="1">
    <citation type="journal article" date="2020" name="Plant Biotechnol. J.">
        <title>The pomegranate (Punica granatum L.) draft genome dissects genetic divergence between soft- and hard-seeded cultivars.</title>
        <authorList>
            <person name="Luo X."/>
            <person name="Li H."/>
            <person name="Wu Z."/>
            <person name="Yao W."/>
            <person name="Zhao P."/>
            <person name="Cao D."/>
            <person name="Yu H."/>
            <person name="Li K."/>
            <person name="Poudel K."/>
            <person name="Zhao D."/>
            <person name="Zhang F."/>
            <person name="Xia X."/>
            <person name="Chen L."/>
            <person name="Wang Q."/>
            <person name="Jing D."/>
            <person name="Cao S."/>
        </authorList>
    </citation>
    <scope>NUCLEOTIDE SEQUENCE [LARGE SCALE GENOMIC DNA]</scope>
    <source>
        <strain evidence="1">cv. Tunisia</strain>
    </source>
</reference>
<keyword evidence="1" id="KW-1185">Reference proteome</keyword>